<dbReference type="GO" id="GO:0016787">
    <property type="term" value="F:hydrolase activity"/>
    <property type="evidence" value="ECO:0007669"/>
    <property type="project" value="UniProtKB-KW"/>
</dbReference>
<name>A0ABV3FPC9_9NOCA</name>
<reference evidence="4 5" key="1">
    <citation type="submission" date="2024-06" db="EMBL/GenBank/DDBJ databases">
        <title>The Natural Products Discovery Center: Release of the First 8490 Sequenced Strains for Exploring Actinobacteria Biosynthetic Diversity.</title>
        <authorList>
            <person name="Kalkreuter E."/>
            <person name="Kautsar S.A."/>
            <person name="Yang D."/>
            <person name="Bader C.D."/>
            <person name="Teijaro C.N."/>
            <person name="Fluegel L."/>
            <person name="Davis C.M."/>
            <person name="Simpson J.R."/>
            <person name="Lauterbach L."/>
            <person name="Steele A.D."/>
            <person name="Gui C."/>
            <person name="Meng S."/>
            <person name="Li G."/>
            <person name="Viehrig K."/>
            <person name="Ye F."/>
            <person name="Su P."/>
            <person name="Kiefer A.F."/>
            <person name="Nichols A."/>
            <person name="Cepeda A.J."/>
            <person name="Yan W."/>
            <person name="Fan B."/>
            <person name="Jiang Y."/>
            <person name="Adhikari A."/>
            <person name="Zheng C.-J."/>
            <person name="Schuster L."/>
            <person name="Cowan T.M."/>
            <person name="Smanski M.J."/>
            <person name="Chevrette M.G."/>
            <person name="De Carvalho L.P.S."/>
            <person name="Shen B."/>
        </authorList>
    </citation>
    <scope>NUCLEOTIDE SEQUENCE [LARGE SCALE GENOMIC DNA]</scope>
    <source>
        <strain evidence="4 5">NPDC050403</strain>
    </source>
</reference>
<protein>
    <submittedName>
        <fullName evidence="4">CPBP family intramembrane glutamic endopeptidase</fullName>
        <ecNumber evidence="4">3.4.-.-</ecNumber>
    </submittedName>
</protein>
<evidence type="ECO:0000256" key="2">
    <source>
        <dbReference type="SAM" id="Phobius"/>
    </source>
</evidence>
<dbReference type="Pfam" id="PF02517">
    <property type="entry name" value="Rce1-like"/>
    <property type="match status" value="1"/>
</dbReference>
<keyword evidence="5" id="KW-1185">Reference proteome</keyword>
<keyword evidence="4" id="KW-0378">Hydrolase</keyword>
<proteinExistence type="predicted"/>
<feature type="region of interest" description="Disordered" evidence="1">
    <location>
        <begin position="105"/>
        <end position="145"/>
    </location>
</feature>
<dbReference type="EMBL" id="JBFAKC010000003">
    <property type="protein sequence ID" value="MEV0707230.1"/>
    <property type="molecule type" value="Genomic_DNA"/>
</dbReference>
<comment type="caution">
    <text evidence="4">The sequence shown here is derived from an EMBL/GenBank/DDBJ whole genome shotgun (WGS) entry which is preliminary data.</text>
</comment>
<dbReference type="InterPro" id="IPR003675">
    <property type="entry name" value="Rce1/LyrA-like_dom"/>
</dbReference>
<accession>A0ABV3FPC9</accession>
<evidence type="ECO:0000313" key="5">
    <source>
        <dbReference type="Proteomes" id="UP001551695"/>
    </source>
</evidence>
<evidence type="ECO:0000313" key="4">
    <source>
        <dbReference type="EMBL" id="MEV0707230.1"/>
    </source>
</evidence>
<dbReference type="RefSeq" id="WP_357780932.1">
    <property type="nucleotide sequence ID" value="NZ_JBFAKC010000003.1"/>
</dbReference>
<gene>
    <name evidence="4" type="ORF">AB0I48_06645</name>
</gene>
<keyword evidence="2" id="KW-0472">Membrane</keyword>
<keyword evidence="2" id="KW-1133">Transmembrane helix</keyword>
<keyword evidence="2" id="KW-0812">Transmembrane</keyword>
<organism evidence="4 5">
    <name type="scientific">Nocardia aurea</name>
    <dbReference type="NCBI Taxonomy" id="2144174"/>
    <lineage>
        <taxon>Bacteria</taxon>
        <taxon>Bacillati</taxon>
        <taxon>Actinomycetota</taxon>
        <taxon>Actinomycetes</taxon>
        <taxon>Mycobacteriales</taxon>
        <taxon>Nocardiaceae</taxon>
        <taxon>Nocardia</taxon>
    </lineage>
</organism>
<feature type="transmembrane region" description="Helical" evidence="2">
    <location>
        <begin position="60"/>
        <end position="78"/>
    </location>
</feature>
<dbReference type="Proteomes" id="UP001551695">
    <property type="component" value="Unassembled WGS sequence"/>
</dbReference>
<sequence>MTSVKVVAAVVVPLAWNNILLPRLRLGLRGRTVAHAAFATGYSVALRGNPRWRSARGARYGLVGFAAVSSGYVVALTVPPIRHLLAGFADRSRTVGDPAVAESVDQGGVRVGDGSSAGDRSEGDPTARIGSGVSSIRRPRGALDRDSAADDFESAVVDPVERVAVHIPIGTVYSEEMIFRATLDPLLDSVFGRRIGPLAAAAVFGLWHIHPARVAGDNVPATVAATTVGGLLFGLLARRAASATAPALLHFALNSGGVIAPLLAERGRPV</sequence>
<feature type="domain" description="CAAX prenyl protease 2/Lysostaphin resistance protein A-like" evidence="3">
    <location>
        <begin position="169"/>
        <end position="255"/>
    </location>
</feature>
<evidence type="ECO:0000259" key="3">
    <source>
        <dbReference type="Pfam" id="PF02517"/>
    </source>
</evidence>
<evidence type="ECO:0000256" key="1">
    <source>
        <dbReference type="SAM" id="MobiDB-lite"/>
    </source>
</evidence>
<dbReference type="EC" id="3.4.-.-" evidence="4"/>